<evidence type="ECO:0000313" key="11">
    <source>
        <dbReference type="Proteomes" id="UP000758856"/>
    </source>
</evidence>
<name>A0A9W6IR68_9HYPH</name>
<keyword evidence="5 8" id="KW-0812">Transmembrane</keyword>
<evidence type="ECO:0000256" key="5">
    <source>
        <dbReference type="ARBA" id="ARBA00022692"/>
    </source>
</evidence>
<evidence type="ECO:0000256" key="1">
    <source>
        <dbReference type="ARBA" id="ARBA00004651"/>
    </source>
</evidence>
<dbReference type="AlphaFoldDB" id="A0A9W6IR68"/>
<protein>
    <recommendedName>
        <fullName evidence="8">Probable membrane transporter protein</fullName>
    </recommendedName>
</protein>
<evidence type="ECO:0000313" key="12">
    <source>
        <dbReference type="Proteomes" id="UP001143400"/>
    </source>
</evidence>
<evidence type="ECO:0000256" key="8">
    <source>
        <dbReference type="RuleBase" id="RU363041"/>
    </source>
</evidence>
<comment type="caution">
    <text evidence="9">The sequence shown here is derived from an EMBL/GenBank/DDBJ whole genome shotgun (WGS) entry which is preliminary data.</text>
</comment>
<reference evidence="9" key="1">
    <citation type="journal article" date="2014" name="Int. J. Syst. Evol. Microbiol.">
        <title>Complete genome sequence of Corynebacterium casei LMG S-19264T (=DSM 44701T), isolated from a smear-ripened cheese.</title>
        <authorList>
            <consortium name="US DOE Joint Genome Institute (JGI-PGF)"/>
            <person name="Walter F."/>
            <person name="Albersmeier A."/>
            <person name="Kalinowski J."/>
            <person name="Ruckert C."/>
        </authorList>
    </citation>
    <scope>NUCLEOTIDE SEQUENCE</scope>
    <source>
        <strain evidence="9">VKM B-1606</strain>
    </source>
</reference>
<feature type="transmembrane region" description="Helical" evidence="8">
    <location>
        <begin position="232"/>
        <end position="250"/>
    </location>
</feature>
<dbReference type="GO" id="GO:0005886">
    <property type="term" value="C:plasma membrane"/>
    <property type="evidence" value="ECO:0007669"/>
    <property type="project" value="UniProtKB-SubCell"/>
</dbReference>
<comment type="similarity">
    <text evidence="2 8">Belongs to the 4-toluene sulfonate uptake permease (TSUP) (TC 2.A.102) family.</text>
</comment>
<dbReference type="Pfam" id="PF01925">
    <property type="entry name" value="TauE"/>
    <property type="match status" value="1"/>
</dbReference>
<accession>A0A9W6IR68</accession>
<evidence type="ECO:0000256" key="3">
    <source>
        <dbReference type="ARBA" id="ARBA00022448"/>
    </source>
</evidence>
<dbReference type="Proteomes" id="UP001143400">
    <property type="component" value="Unassembled WGS sequence"/>
</dbReference>
<reference evidence="9" key="3">
    <citation type="submission" date="2023-01" db="EMBL/GenBank/DDBJ databases">
        <authorList>
            <person name="Sun Q."/>
            <person name="Evtushenko L."/>
        </authorList>
    </citation>
    <scope>NUCLEOTIDE SEQUENCE</scope>
    <source>
        <strain evidence="9">VKM B-1606</strain>
    </source>
</reference>
<dbReference type="Proteomes" id="UP000758856">
    <property type="component" value="Unassembled WGS sequence"/>
</dbReference>
<dbReference type="EMBL" id="JAFBCY010000002">
    <property type="protein sequence ID" value="MBM7851942.1"/>
    <property type="molecule type" value="Genomic_DNA"/>
</dbReference>
<gene>
    <name evidence="9" type="ORF">GCM10008170_10260</name>
    <name evidence="10" type="ORF">JOD31_002167</name>
</gene>
<feature type="transmembrane region" description="Helical" evidence="8">
    <location>
        <begin position="159"/>
        <end position="178"/>
    </location>
</feature>
<dbReference type="PANTHER" id="PTHR30269">
    <property type="entry name" value="TRANSMEMBRANE PROTEIN YFCA"/>
    <property type="match status" value="1"/>
</dbReference>
<evidence type="ECO:0000256" key="2">
    <source>
        <dbReference type="ARBA" id="ARBA00009142"/>
    </source>
</evidence>
<evidence type="ECO:0000256" key="4">
    <source>
        <dbReference type="ARBA" id="ARBA00022475"/>
    </source>
</evidence>
<feature type="transmembrane region" description="Helical" evidence="8">
    <location>
        <begin position="104"/>
        <end position="122"/>
    </location>
</feature>
<dbReference type="EMBL" id="BSFF01000001">
    <property type="protein sequence ID" value="GLK55007.1"/>
    <property type="molecule type" value="Genomic_DNA"/>
</dbReference>
<evidence type="ECO:0000256" key="7">
    <source>
        <dbReference type="ARBA" id="ARBA00023136"/>
    </source>
</evidence>
<dbReference type="RefSeq" id="WP_204950316.1">
    <property type="nucleotide sequence ID" value="NZ_BSFF01000001.1"/>
</dbReference>
<feature type="transmembrane region" description="Helical" evidence="8">
    <location>
        <begin position="190"/>
        <end position="212"/>
    </location>
</feature>
<proteinExistence type="inferred from homology"/>
<keyword evidence="11" id="KW-1185">Reference proteome</keyword>
<keyword evidence="3" id="KW-0813">Transport</keyword>
<keyword evidence="6 8" id="KW-1133">Transmembrane helix</keyword>
<evidence type="ECO:0000313" key="9">
    <source>
        <dbReference type="EMBL" id="GLK55007.1"/>
    </source>
</evidence>
<dbReference type="InterPro" id="IPR002781">
    <property type="entry name" value="TM_pro_TauE-like"/>
</dbReference>
<reference evidence="10 11" key="2">
    <citation type="submission" date="2021-01" db="EMBL/GenBank/DDBJ databases">
        <title>Genomic Encyclopedia of Type Strains, Phase IV (KMG-IV): sequencing the most valuable type-strain genomes for metagenomic binning, comparative biology and taxonomic classification.</title>
        <authorList>
            <person name="Goeker M."/>
        </authorList>
    </citation>
    <scope>NUCLEOTIDE SEQUENCE [LARGE SCALE GENOMIC DNA]</scope>
    <source>
        <strain evidence="10 11">DSM 6130</strain>
    </source>
</reference>
<evidence type="ECO:0000256" key="6">
    <source>
        <dbReference type="ARBA" id="ARBA00022989"/>
    </source>
</evidence>
<evidence type="ECO:0000313" key="10">
    <source>
        <dbReference type="EMBL" id="MBM7851942.1"/>
    </source>
</evidence>
<comment type="subcellular location">
    <subcellularLocation>
        <location evidence="1 8">Cell membrane</location>
        <topology evidence="1 8">Multi-pass membrane protein</topology>
    </subcellularLocation>
</comment>
<dbReference type="PANTHER" id="PTHR30269:SF0">
    <property type="entry name" value="MEMBRANE TRANSPORTER PROTEIN YFCA-RELATED"/>
    <property type="match status" value="1"/>
</dbReference>
<keyword evidence="4 8" id="KW-1003">Cell membrane</keyword>
<dbReference type="InterPro" id="IPR052017">
    <property type="entry name" value="TSUP"/>
</dbReference>
<feature type="transmembrane region" description="Helical" evidence="8">
    <location>
        <begin position="78"/>
        <end position="98"/>
    </location>
</feature>
<organism evidence="9 12">
    <name type="scientific">Methylopila capsulata</name>
    <dbReference type="NCBI Taxonomy" id="61654"/>
    <lineage>
        <taxon>Bacteria</taxon>
        <taxon>Pseudomonadati</taxon>
        <taxon>Pseudomonadota</taxon>
        <taxon>Alphaproteobacteria</taxon>
        <taxon>Hyphomicrobiales</taxon>
        <taxon>Methylopilaceae</taxon>
        <taxon>Methylopila</taxon>
    </lineage>
</organism>
<sequence length="268" mass="26468">MDLPFEILALFAVVGLLAGVVDAIAGGGGLVTVPTLLLGGLDPVSAIATNKLQGAIGTAAATARFAQAGMLDARSPATWSLAAAAFAGAVAGAALVSFAPVELMRAALPFLLIAVALYFAFGPRLSDVDGRARLGPVAFALGVAAPIGAYDGLFGPGAGAFYMIGLVGLAGLGAVKAVARTKLLNLSSNLAGLIVFIFAGHVVWSAGLAMSAGTLVGARLGAGLALKHGVGLVRPLVIVVALALSLRLMLDSGHPVGALLRTMIAATP</sequence>
<keyword evidence="7 8" id="KW-0472">Membrane</keyword>